<reference evidence="2 3" key="1">
    <citation type="submission" date="2024-05" db="EMBL/GenBank/DDBJ databases">
        <title>Genome sequencing and assembly of Indian major carp, Cirrhinus mrigala (Hamilton, 1822).</title>
        <authorList>
            <person name="Mohindra V."/>
            <person name="Chowdhury L.M."/>
            <person name="Lal K."/>
            <person name="Jena J.K."/>
        </authorList>
    </citation>
    <scope>NUCLEOTIDE SEQUENCE [LARGE SCALE GENOMIC DNA]</scope>
    <source>
        <strain evidence="2">CM1030</strain>
        <tissue evidence="2">Blood</tissue>
    </source>
</reference>
<protein>
    <recommendedName>
        <fullName evidence="4">Melanophilin</fullName>
    </recommendedName>
</protein>
<keyword evidence="3" id="KW-1185">Reference proteome</keyword>
<evidence type="ECO:0000313" key="3">
    <source>
        <dbReference type="Proteomes" id="UP001529510"/>
    </source>
</evidence>
<organism evidence="2 3">
    <name type="scientific">Cirrhinus mrigala</name>
    <name type="common">Mrigala</name>
    <dbReference type="NCBI Taxonomy" id="683832"/>
    <lineage>
        <taxon>Eukaryota</taxon>
        <taxon>Metazoa</taxon>
        <taxon>Chordata</taxon>
        <taxon>Craniata</taxon>
        <taxon>Vertebrata</taxon>
        <taxon>Euteleostomi</taxon>
        <taxon>Actinopterygii</taxon>
        <taxon>Neopterygii</taxon>
        <taxon>Teleostei</taxon>
        <taxon>Ostariophysi</taxon>
        <taxon>Cypriniformes</taxon>
        <taxon>Cyprinidae</taxon>
        <taxon>Labeoninae</taxon>
        <taxon>Labeonini</taxon>
        <taxon>Cirrhinus</taxon>
    </lineage>
</organism>
<evidence type="ECO:0008006" key="4">
    <source>
        <dbReference type="Google" id="ProtNLM"/>
    </source>
</evidence>
<feature type="compositionally biased region" description="Basic and acidic residues" evidence="1">
    <location>
        <begin position="17"/>
        <end position="29"/>
    </location>
</feature>
<dbReference type="Proteomes" id="UP001529510">
    <property type="component" value="Unassembled WGS sequence"/>
</dbReference>
<proteinExistence type="predicted"/>
<sequence length="71" mass="7908">DLSPADLEELELRKKLDELTEKISDKGSSDEEDAVKHSKHSPKKQGVYHTPAIRGASAGFGNVRHEWPLEV</sequence>
<name>A0ABD0QDL6_CIRMR</name>
<evidence type="ECO:0000256" key="1">
    <source>
        <dbReference type="SAM" id="MobiDB-lite"/>
    </source>
</evidence>
<dbReference type="AlphaFoldDB" id="A0ABD0QDL6"/>
<dbReference type="EMBL" id="JAMKFB020000009">
    <property type="protein sequence ID" value="KAL0184286.1"/>
    <property type="molecule type" value="Genomic_DNA"/>
</dbReference>
<gene>
    <name evidence="2" type="ORF">M9458_019982</name>
</gene>
<accession>A0ABD0QDL6</accession>
<comment type="caution">
    <text evidence="2">The sequence shown here is derived from an EMBL/GenBank/DDBJ whole genome shotgun (WGS) entry which is preliminary data.</text>
</comment>
<feature type="non-terminal residue" evidence="2">
    <location>
        <position position="1"/>
    </location>
</feature>
<evidence type="ECO:0000313" key="2">
    <source>
        <dbReference type="EMBL" id="KAL0184286.1"/>
    </source>
</evidence>
<feature type="region of interest" description="Disordered" evidence="1">
    <location>
        <begin position="17"/>
        <end position="60"/>
    </location>
</feature>
<feature type="non-terminal residue" evidence="2">
    <location>
        <position position="71"/>
    </location>
</feature>